<dbReference type="PANTHER" id="PTHR30111">
    <property type="entry name" value="33 KDA CHAPERONIN"/>
    <property type="match status" value="1"/>
</dbReference>
<evidence type="ECO:0000256" key="2">
    <source>
        <dbReference type="ARBA" id="ARBA00022833"/>
    </source>
</evidence>
<dbReference type="GO" id="GO:0042026">
    <property type="term" value="P:protein refolding"/>
    <property type="evidence" value="ECO:0007669"/>
    <property type="project" value="TreeGrafter"/>
</dbReference>
<dbReference type="OrthoDB" id="9793753at2"/>
<dbReference type="SUPFAM" id="SSF118352">
    <property type="entry name" value="HSP33 redox switch-like"/>
    <property type="match status" value="1"/>
</dbReference>
<keyword evidence="1" id="KW-0963">Cytoplasm</keyword>
<evidence type="ECO:0000256" key="4">
    <source>
        <dbReference type="ARBA" id="ARBA00023186"/>
    </source>
</evidence>
<dbReference type="Proteomes" id="UP000263833">
    <property type="component" value="Unassembled WGS sequence"/>
</dbReference>
<dbReference type="PIRSF" id="PIRSF005261">
    <property type="entry name" value="Heat_shock_Hsp33"/>
    <property type="match status" value="1"/>
</dbReference>
<dbReference type="RefSeq" id="WP_115549131.1">
    <property type="nucleotide sequence ID" value="NZ_QRGP01000001.1"/>
</dbReference>
<keyword evidence="7" id="KW-1185">Reference proteome</keyword>
<dbReference type="CDD" id="cd00498">
    <property type="entry name" value="Hsp33"/>
    <property type="match status" value="1"/>
</dbReference>
<dbReference type="Gene3D" id="3.55.30.10">
    <property type="entry name" value="Hsp33 domain"/>
    <property type="match status" value="1"/>
</dbReference>
<dbReference type="InterPro" id="IPR016153">
    <property type="entry name" value="Heat_shock_Hsp33_N"/>
</dbReference>
<dbReference type="InterPro" id="IPR000397">
    <property type="entry name" value="Heat_shock_Hsp33"/>
</dbReference>
<evidence type="ECO:0000256" key="5">
    <source>
        <dbReference type="ARBA" id="ARBA00023284"/>
    </source>
</evidence>
<dbReference type="Gene3D" id="3.90.1280.10">
    <property type="entry name" value="HSP33 redox switch-like"/>
    <property type="match status" value="1"/>
</dbReference>
<proteinExistence type="predicted"/>
<dbReference type="AlphaFoldDB" id="A0A371BJ63"/>
<dbReference type="GO" id="GO:0044183">
    <property type="term" value="F:protein folding chaperone"/>
    <property type="evidence" value="ECO:0007669"/>
    <property type="project" value="TreeGrafter"/>
</dbReference>
<dbReference type="InterPro" id="IPR016154">
    <property type="entry name" value="Heat_shock_Hsp33_C"/>
</dbReference>
<dbReference type="Gene3D" id="1.10.287.480">
    <property type="entry name" value="helix hairpin bin"/>
    <property type="match status" value="1"/>
</dbReference>
<keyword evidence="5" id="KW-0676">Redox-active center</keyword>
<keyword evidence="4" id="KW-0143">Chaperone</keyword>
<dbReference type="GO" id="GO:0051082">
    <property type="term" value="F:unfolded protein binding"/>
    <property type="evidence" value="ECO:0007669"/>
    <property type="project" value="InterPro"/>
</dbReference>
<dbReference type="Pfam" id="PF01430">
    <property type="entry name" value="HSP33"/>
    <property type="match status" value="1"/>
</dbReference>
<keyword evidence="2" id="KW-0862">Zinc</keyword>
<name>A0A371BJ63_9SPHN</name>
<keyword evidence="3" id="KW-1015">Disulfide bond</keyword>
<gene>
    <name evidence="6" type="ORF">DXH95_09710</name>
</gene>
<evidence type="ECO:0000256" key="1">
    <source>
        <dbReference type="ARBA" id="ARBA00022490"/>
    </source>
</evidence>
<dbReference type="InterPro" id="IPR023212">
    <property type="entry name" value="Hsp33_helix_hairpin_bin_dom_sf"/>
</dbReference>
<dbReference type="PANTHER" id="PTHR30111:SF1">
    <property type="entry name" value="33 KDA CHAPERONIN"/>
    <property type="match status" value="1"/>
</dbReference>
<evidence type="ECO:0000256" key="3">
    <source>
        <dbReference type="ARBA" id="ARBA00023157"/>
    </source>
</evidence>
<dbReference type="EMBL" id="QRGP01000001">
    <property type="protein sequence ID" value="RDV07587.1"/>
    <property type="molecule type" value="Genomic_DNA"/>
</dbReference>
<sequence length="306" mass="33814">MADQSETRCDQPLRFSIPALNARGRLVRLDAVLNDVLSAHAYPPAVEKILAEGLVLTALLGTTLKEREGQLTIQAQTENGPLSLLVTDYIDGAVRGYAQFDLAKLAEVPSDPNLFALFGKGYLAVTFDRPLPEAQGGGRYQGIVPLEGANLSEAAMQYFDQSEQIPTFIRIAIDHVDGRCVAGGILVQHLPDGEEGRERIEARGEHPDWEHVRILSESIKPVELADPALPLEEIAWRLFHEEQEVRIVEGQPMTKGCRCDPHHIRDVIARFPATERTEMADERGDIVVNCEFCSRTFPISLASLSN</sequence>
<accession>A0A371BJ63</accession>
<evidence type="ECO:0000313" key="6">
    <source>
        <dbReference type="EMBL" id="RDV07587.1"/>
    </source>
</evidence>
<dbReference type="SUPFAM" id="SSF64397">
    <property type="entry name" value="Hsp33 domain"/>
    <property type="match status" value="1"/>
</dbReference>
<dbReference type="GO" id="GO:0005737">
    <property type="term" value="C:cytoplasm"/>
    <property type="evidence" value="ECO:0007669"/>
    <property type="project" value="InterPro"/>
</dbReference>
<organism evidence="6 7">
    <name type="scientific">Sphingorhabdus pulchriflava</name>
    <dbReference type="NCBI Taxonomy" id="2292257"/>
    <lineage>
        <taxon>Bacteria</taxon>
        <taxon>Pseudomonadati</taxon>
        <taxon>Pseudomonadota</taxon>
        <taxon>Alphaproteobacteria</taxon>
        <taxon>Sphingomonadales</taxon>
        <taxon>Sphingomonadaceae</taxon>
        <taxon>Sphingorhabdus</taxon>
    </lineage>
</organism>
<evidence type="ECO:0000313" key="7">
    <source>
        <dbReference type="Proteomes" id="UP000263833"/>
    </source>
</evidence>
<protein>
    <submittedName>
        <fullName evidence="6">Hsp33 family molecular chaperone HslO</fullName>
    </submittedName>
</protein>
<comment type="caution">
    <text evidence="6">The sequence shown here is derived from an EMBL/GenBank/DDBJ whole genome shotgun (WGS) entry which is preliminary data.</text>
</comment>
<reference evidence="7" key="1">
    <citation type="submission" date="2018-08" db="EMBL/GenBank/DDBJ databases">
        <authorList>
            <person name="Kim S.-J."/>
            <person name="Jung G.-Y."/>
        </authorList>
    </citation>
    <scope>NUCLEOTIDE SEQUENCE [LARGE SCALE GENOMIC DNA]</scope>
    <source>
        <strain evidence="7">GY_G</strain>
    </source>
</reference>